<gene>
    <name evidence="1" type="ORF">LOK49_LG11G02106</name>
</gene>
<protein>
    <submittedName>
        <fullName evidence="1">F-box protein CPR1</fullName>
    </submittedName>
</protein>
<dbReference type="EMBL" id="CM045769">
    <property type="protein sequence ID" value="KAI7995554.1"/>
    <property type="molecule type" value="Genomic_DNA"/>
</dbReference>
<organism evidence="1 2">
    <name type="scientific">Camellia lanceoleosa</name>
    <dbReference type="NCBI Taxonomy" id="1840588"/>
    <lineage>
        <taxon>Eukaryota</taxon>
        <taxon>Viridiplantae</taxon>
        <taxon>Streptophyta</taxon>
        <taxon>Embryophyta</taxon>
        <taxon>Tracheophyta</taxon>
        <taxon>Spermatophyta</taxon>
        <taxon>Magnoliopsida</taxon>
        <taxon>eudicotyledons</taxon>
        <taxon>Gunneridae</taxon>
        <taxon>Pentapetalae</taxon>
        <taxon>asterids</taxon>
        <taxon>Ericales</taxon>
        <taxon>Theaceae</taxon>
        <taxon>Camellia</taxon>
    </lineage>
</organism>
<comment type="caution">
    <text evidence="1">The sequence shown here is derived from an EMBL/GenBank/DDBJ whole genome shotgun (WGS) entry which is preliminary data.</text>
</comment>
<sequence length="395" mass="45827">MSHLPEEVVSDILSRLPVEPLLRFRSVSIPWRALIDSSDFVKLHLNRSIETKSNLCLVMRDDHLFAVDFDSLDGTTVEAVKLDHHPLRCQDYETEVWGSCNGLICLSNALDTMVLWNPSTRKSRRLPYASIEFQNHSRFYESRVYGFGYDSVTDDYKVVRIVVLKGRMVILFIMRTGGVLASGAVHWVVTQEPEIRKAGLIVAFDLVREEYRMVPQPEYSDTDFDYGVKESWTKLISLGQLGVIRSFHYVRPVAFSKSGEEVLLEQDTEMLIWYDFKRKMTVKKVKVMVRSSKNLKRGIWIISCQRGSNWFCKLLEEKVGEELYVGEMIFIVKQAKLLRQARNQHYLVTARANWLFEIQGNFAIFKAGWLQQLLLDKEARNAISLYTRSGFARRF</sequence>
<name>A0ACC0G4U7_9ERIC</name>
<keyword evidence="2" id="KW-1185">Reference proteome</keyword>
<reference evidence="1 2" key="1">
    <citation type="journal article" date="2022" name="Plant J.">
        <title>Chromosome-level genome of Camellia lanceoleosa provides a valuable resource for understanding genome evolution and self-incompatibility.</title>
        <authorList>
            <person name="Gong W."/>
            <person name="Xiao S."/>
            <person name="Wang L."/>
            <person name="Liao Z."/>
            <person name="Chang Y."/>
            <person name="Mo W."/>
            <person name="Hu G."/>
            <person name="Li W."/>
            <person name="Zhao G."/>
            <person name="Zhu H."/>
            <person name="Hu X."/>
            <person name="Ji K."/>
            <person name="Xiang X."/>
            <person name="Song Q."/>
            <person name="Yuan D."/>
            <person name="Jin S."/>
            <person name="Zhang L."/>
        </authorList>
    </citation>
    <scope>NUCLEOTIDE SEQUENCE [LARGE SCALE GENOMIC DNA]</scope>
    <source>
        <strain evidence="1">SQ_2022a</strain>
    </source>
</reference>
<accession>A0ACC0G4U7</accession>
<evidence type="ECO:0000313" key="1">
    <source>
        <dbReference type="EMBL" id="KAI7995554.1"/>
    </source>
</evidence>
<proteinExistence type="predicted"/>
<evidence type="ECO:0000313" key="2">
    <source>
        <dbReference type="Proteomes" id="UP001060215"/>
    </source>
</evidence>
<dbReference type="Proteomes" id="UP001060215">
    <property type="component" value="Chromosome 12"/>
</dbReference>